<dbReference type="AlphaFoldDB" id="A0A8J5X2J5"/>
<sequence>MSSMVEGARGACPRTKVVGGGGVHGTRLTSARNFCAMNLFARYTVSTLALCGPPPLKAIHYRLFSRSPPSSGGVDGSVGGTRGVAVKQVMWGNLADMLEELRARVRDEAFVGINLEMSGVMNTLWRNTFELDHADIRYLKLRDSTC</sequence>
<reference evidence="1" key="2">
    <citation type="submission" date="2021-02" db="EMBL/GenBank/DDBJ databases">
        <authorList>
            <person name="Kimball J.A."/>
            <person name="Haas M.W."/>
            <person name="Macchietto M."/>
            <person name="Kono T."/>
            <person name="Duquette J."/>
            <person name="Shao M."/>
        </authorList>
    </citation>
    <scope>NUCLEOTIDE SEQUENCE</scope>
    <source>
        <tissue evidence="1">Fresh leaf tissue</tissue>
    </source>
</reference>
<proteinExistence type="predicted"/>
<dbReference type="Pfam" id="PF04857">
    <property type="entry name" value="CAF1"/>
    <property type="match status" value="1"/>
</dbReference>
<comment type="caution">
    <text evidence="1">The sequence shown here is derived from an EMBL/GenBank/DDBJ whole genome shotgun (WGS) entry which is preliminary data.</text>
</comment>
<dbReference type="InterPro" id="IPR006941">
    <property type="entry name" value="RNase_CAF1"/>
</dbReference>
<organism evidence="1 2">
    <name type="scientific">Zizania palustris</name>
    <name type="common">Northern wild rice</name>
    <dbReference type="NCBI Taxonomy" id="103762"/>
    <lineage>
        <taxon>Eukaryota</taxon>
        <taxon>Viridiplantae</taxon>
        <taxon>Streptophyta</taxon>
        <taxon>Embryophyta</taxon>
        <taxon>Tracheophyta</taxon>
        <taxon>Spermatophyta</taxon>
        <taxon>Magnoliopsida</taxon>
        <taxon>Liliopsida</taxon>
        <taxon>Poales</taxon>
        <taxon>Poaceae</taxon>
        <taxon>BOP clade</taxon>
        <taxon>Oryzoideae</taxon>
        <taxon>Oryzeae</taxon>
        <taxon>Zizaniinae</taxon>
        <taxon>Zizania</taxon>
    </lineage>
</organism>
<dbReference type="Proteomes" id="UP000729402">
    <property type="component" value="Unassembled WGS sequence"/>
</dbReference>
<protein>
    <submittedName>
        <fullName evidence="1">Uncharacterized protein</fullName>
    </submittedName>
</protein>
<dbReference type="OrthoDB" id="1684892at2759"/>
<accession>A0A8J5X2J5</accession>
<keyword evidence="2" id="KW-1185">Reference proteome</keyword>
<gene>
    <name evidence="1" type="ORF">GUJ93_ZPchr0013g37711</name>
</gene>
<evidence type="ECO:0000313" key="2">
    <source>
        <dbReference type="Proteomes" id="UP000729402"/>
    </source>
</evidence>
<dbReference type="EMBL" id="JAAALK010000079">
    <property type="protein sequence ID" value="KAG8100365.1"/>
    <property type="molecule type" value="Genomic_DNA"/>
</dbReference>
<reference evidence="1" key="1">
    <citation type="journal article" date="2021" name="bioRxiv">
        <title>Whole Genome Assembly and Annotation of Northern Wild Rice, Zizania palustris L., Supports a Whole Genome Duplication in the Zizania Genus.</title>
        <authorList>
            <person name="Haas M."/>
            <person name="Kono T."/>
            <person name="Macchietto M."/>
            <person name="Millas R."/>
            <person name="McGilp L."/>
            <person name="Shao M."/>
            <person name="Duquette J."/>
            <person name="Hirsch C.N."/>
            <person name="Kimball J."/>
        </authorList>
    </citation>
    <scope>NUCLEOTIDE SEQUENCE</scope>
    <source>
        <tissue evidence="1">Fresh leaf tissue</tissue>
    </source>
</reference>
<name>A0A8J5X2J5_ZIZPA</name>
<evidence type="ECO:0000313" key="1">
    <source>
        <dbReference type="EMBL" id="KAG8100365.1"/>
    </source>
</evidence>